<sequence length="287" mass="31394">MTTVGPTDLIATDLDRTLIYSAAAAGVADPDDPLAMAEFRCVELYRGAPQSFMSPAAVDLLAELDTLAVVVPTTTRSVEQFRRVDLPLDPGRRPRYAVAANGGEILLDGVADPAWRTEVEKRLSTACAPVDEVYDHLAADSEPTWLTNLRIADGLFCYAVVDLPSMPDDLVSRWRTWAEQRGWNVSRQGRKIYVVPDPLTKASAIEAIGERYLSDRPRRVFAAGDGVLDTSMLVAADRSIRPRHGELQELSWHHPSLSVTSSSGIAASAEILETLLVWTRTDPAPSR</sequence>
<dbReference type="InterPro" id="IPR023214">
    <property type="entry name" value="HAD_sf"/>
</dbReference>
<dbReference type="Proteomes" id="UP001432128">
    <property type="component" value="Chromosome"/>
</dbReference>
<dbReference type="Gene3D" id="3.40.50.1000">
    <property type="entry name" value="HAD superfamily/HAD-like"/>
    <property type="match status" value="2"/>
</dbReference>
<dbReference type="AlphaFoldDB" id="A0AAU4K3Z2"/>
<evidence type="ECO:0000313" key="1">
    <source>
        <dbReference type="EMBL" id="WUM20732.1"/>
    </source>
</evidence>
<gene>
    <name evidence="1" type="ORF">OG579_02555</name>
</gene>
<dbReference type="RefSeq" id="WP_328857957.1">
    <property type="nucleotide sequence ID" value="NZ_CP108021.1"/>
</dbReference>
<keyword evidence="2" id="KW-1185">Reference proteome</keyword>
<protein>
    <submittedName>
        <fullName evidence="1">HAD family hydrolase</fullName>
    </submittedName>
</protein>
<name>A0AAU4K3Z2_9NOCA</name>
<evidence type="ECO:0000313" key="2">
    <source>
        <dbReference type="Proteomes" id="UP001432128"/>
    </source>
</evidence>
<dbReference type="Gene3D" id="3.30.980.20">
    <property type="entry name" value="Putative mannosyl-3-phosphoglycerate phosphatase, domain 2"/>
    <property type="match status" value="1"/>
</dbReference>
<organism evidence="1 2">
    <name type="scientific">Williamsia herbipolensis</name>
    <dbReference type="NCBI Taxonomy" id="1603258"/>
    <lineage>
        <taxon>Bacteria</taxon>
        <taxon>Bacillati</taxon>
        <taxon>Actinomycetota</taxon>
        <taxon>Actinomycetes</taxon>
        <taxon>Mycobacteriales</taxon>
        <taxon>Nocardiaceae</taxon>
        <taxon>Williamsia</taxon>
    </lineage>
</organism>
<dbReference type="InterPro" id="IPR036412">
    <property type="entry name" value="HAD-like_sf"/>
</dbReference>
<dbReference type="KEGG" id="whr:OG579_02555"/>
<accession>A0AAU4K3Z2</accession>
<dbReference type="EMBL" id="CP108021">
    <property type="protein sequence ID" value="WUM20732.1"/>
    <property type="molecule type" value="Genomic_DNA"/>
</dbReference>
<keyword evidence="1" id="KW-0378">Hydrolase</keyword>
<dbReference type="SUPFAM" id="SSF56784">
    <property type="entry name" value="HAD-like"/>
    <property type="match status" value="1"/>
</dbReference>
<dbReference type="GO" id="GO:0016787">
    <property type="term" value="F:hydrolase activity"/>
    <property type="evidence" value="ECO:0007669"/>
    <property type="project" value="UniProtKB-KW"/>
</dbReference>
<proteinExistence type="predicted"/>
<reference evidence="1 2" key="1">
    <citation type="submission" date="2022-10" db="EMBL/GenBank/DDBJ databases">
        <title>The complete genomes of actinobacterial strains from the NBC collection.</title>
        <authorList>
            <person name="Joergensen T.S."/>
            <person name="Alvarez Arevalo M."/>
            <person name="Sterndorff E.B."/>
            <person name="Faurdal D."/>
            <person name="Vuksanovic O."/>
            <person name="Mourched A.-S."/>
            <person name="Charusanti P."/>
            <person name="Shaw S."/>
            <person name="Blin K."/>
            <person name="Weber T."/>
        </authorList>
    </citation>
    <scope>NUCLEOTIDE SEQUENCE [LARGE SCALE GENOMIC DNA]</scope>
    <source>
        <strain evidence="1 2">NBC_00319</strain>
    </source>
</reference>